<evidence type="ECO:0000256" key="2">
    <source>
        <dbReference type="ARBA" id="ARBA00046280"/>
    </source>
</evidence>
<dbReference type="SUPFAM" id="SSF47661">
    <property type="entry name" value="t-snare proteins"/>
    <property type="match status" value="1"/>
</dbReference>
<dbReference type="GO" id="GO:0048193">
    <property type="term" value="P:Golgi vesicle transport"/>
    <property type="evidence" value="ECO:0007669"/>
    <property type="project" value="InterPro"/>
</dbReference>
<keyword evidence="1" id="KW-0653">Protein transport</keyword>
<evidence type="ECO:0000256" key="4">
    <source>
        <dbReference type="SAM" id="Phobius"/>
    </source>
</evidence>
<dbReference type="GO" id="GO:0015031">
    <property type="term" value="P:protein transport"/>
    <property type="evidence" value="ECO:0007669"/>
    <property type="project" value="UniProtKB-KW"/>
</dbReference>
<dbReference type="EMBL" id="BKCJ010004527">
    <property type="protein sequence ID" value="GEU61568.1"/>
    <property type="molecule type" value="Genomic_DNA"/>
</dbReference>
<keyword evidence="4" id="KW-0472">Membrane</keyword>
<proteinExistence type="predicted"/>
<evidence type="ECO:0000256" key="1">
    <source>
        <dbReference type="ARBA" id="ARBA00022927"/>
    </source>
</evidence>
<comment type="caution">
    <text evidence="6">The sequence shown here is derived from an EMBL/GenBank/DDBJ whole genome shotgun (WGS) entry which is preliminary data.</text>
</comment>
<keyword evidence="1" id="KW-0813">Transport</keyword>
<feature type="compositionally biased region" description="Polar residues" evidence="3">
    <location>
        <begin position="75"/>
        <end position="86"/>
    </location>
</feature>
<dbReference type="AlphaFoldDB" id="A0A6L2LIW3"/>
<accession>A0A6L2LIW3</accession>
<reference evidence="6" key="1">
    <citation type="journal article" date="2019" name="Sci. Rep.">
        <title>Draft genome of Tanacetum cinerariifolium, the natural source of mosquito coil.</title>
        <authorList>
            <person name="Yamashiro T."/>
            <person name="Shiraishi A."/>
            <person name="Satake H."/>
            <person name="Nakayama K."/>
        </authorList>
    </citation>
    <scope>NUCLEOTIDE SEQUENCE</scope>
</reference>
<keyword evidence="4" id="KW-0812">Transmembrane</keyword>
<dbReference type="GO" id="GO:0012505">
    <property type="term" value="C:endomembrane system"/>
    <property type="evidence" value="ECO:0007669"/>
    <property type="project" value="UniProtKB-SubCell"/>
</dbReference>
<evidence type="ECO:0000256" key="3">
    <source>
        <dbReference type="SAM" id="MobiDB-lite"/>
    </source>
</evidence>
<dbReference type="PANTHER" id="PTHR34949">
    <property type="entry name" value="OS05G0443700 PROTEIN"/>
    <property type="match status" value="1"/>
</dbReference>
<feature type="domain" description="Syntaxin 6/10/61 N-terminal" evidence="5">
    <location>
        <begin position="2"/>
        <end position="76"/>
    </location>
</feature>
<gene>
    <name evidence="6" type="ORF">Tci_033546</name>
</gene>
<feature type="region of interest" description="Disordered" evidence="3">
    <location>
        <begin position="75"/>
        <end position="139"/>
    </location>
</feature>
<feature type="compositionally biased region" description="Basic and acidic residues" evidence="3">
    <location>
        <begin position="94"/>
        <end position="104"/>
    </location>
</feature>
<dbReference type="InterPro" id="IPR010989">
    <property type="entry name" value="SNARE"/>
</dbReference>
<protein>
    <submittedName>
        <fullName evidence="6">Syntaxin/t-SNARE family protein</fullName>
    </submittedName>
</protein>
<feature type="compositionally biased region" description="Basic and acidic residues" evidence="3">
    <location>
        <begin position="118"/>
        <end position="139"/>
    </location>
</feature>
<evidence type="ECO:0000259" key="5">
    <source>
        <dbReference type="Pfam" id="PF09177"/>
    </source>
</evidence>
<evidence type="ECO:0000313" key="6">
    <source>
        <dbReference type="EMBL" id="GEU61568.1"/>
    </source>
</evidence>
<dbReference type="GO" id="GO:0016020">
    <property type="term" value="C:membrane"/>
    <property type="evidence" value="ECO:0007669"/>
    <property type="project" value="InterPro"/>
</dbReference>
<dbReference type="PANTHER" id="PTHR34949:SF6">
    <property type="entry name" value="EXPRESSED PROTEIN"/>
    <property type="match status" value="1"/>
</dbReference>
<dbReference type="Pfam" id="PF09177">
    <property type="entry name" value="STX6_10_61_N"/>
    <property type="match status" value="1"/>
</dbReference>
<feature type="transmembrane region" description="Helical" evidence="4">
    <location>
        <begin position="271"/>
        <end position="289"/>
    </location>
</feature>
<comment type="subcellular location">
    <subcellularLocation>
        <location evidence="2">Endomembrane system</location>
        <topology evidence="2">Single-pass type IV membrane protein</topology>
    </subcellularLocation>
</comment>
<keyword evidence="4" id="KW-1133">Transmembrane helix</keyword>
<name>A0A6L2LIW3_TANCI</name>
<organism evidence="6">
    <name type="scientific">Tanacetum cinerariifolium</name>
    <name type="common">Dalmatian daisy</name>
    <name type="synonym">Chrysanthemum cinerariifolium</name>
    <dbReference type="NCBI Taxonomy" id="118510"/>
    <lineage>
        <taxon>Eukaryota</taxon>
        <taxon>Viridiplantae</taxon>
        <taxon>Streptophyta</taxon>
        <taxon>Embryophyta</taxon>
        <taxon>Tracheophyta</taxon>
        <taxon>Spermatophyta</taxon>
        <taxon>Magnoliopsida</taxon>
        <taxon>eudicotyledons</taxon>
        <taxon>Gunneridae</taxon>
        <taxon>Pentapetalae</taxon>
        <taxon>asterids</taxon>
        <taxon>campanulids</taxon>
        <taxon>Asterales</taxon>
        <taxon>Asteraceae</taxon>
        <taxon>Asteroideae</taxon>
        <taxon>Anthemideae</taxon>
        <taxon>Anthemidinae</taxon>
        <taxon>Tanacetum</taxon>
    </lineage>
</organism>
<dbReference type="InterPro" id="IPR015260">
    <property type="entry name" value="Syntaxin-6/10/61_N"/>
</dbReference>
<dbReference type="Gene3D" id="1.20.58.90">
    <property type="match status" value="1"/>
</dbReference>
<sequence>MESTYRTLIHASKEPSVWKSEALQRDLRTSLGTTKWQLEEFERAVVLSYDKNSTDDMKDRHRDFISAMESQISRVESSWNDSSVSTGKPPRPWVRLDEGERRELALFLSGSTTPGDEQPAKTRSSDEQRGRRKNKVEAKEDKFLGHRRAASTSDIRAWNITVDNDNVSPHEKIEKPSRKMPSFSGLLNTLEYASKLKWPKNGYTKLSQEADDRSSETRPLTRGVKEIHVMSTRPEHCDDHYNKRLHGWYGAIQRQLQRSQNYMLYSRRTQVILSVLVIICLLALVVFRLI</sequence>